<evidence type="ECO:0000313" key="6">
    <source>
        <dbReference type="EMBL" id="MBA6411726.1"/>
    </source>
</evidence>
<keyword evidence="2" id="KW-0472">Membrane</keyword>
<evidence type="ECO:0000256" key="1">
    <source>
        <dbReference type="ARBA" id="ARBA00022729"/>
    </source>
</evidence>
<dbReference type="EMBL" id="JACFXU010000011">
    <property type="protein sequence ID" value="MBA6411726.1"/>
    <property type="molecule type" value="Genomic_DNA"/>
</dbReference>
<dbReference type="Pfam" id="PF09864">
    <property type="entry name" value="MliC"/>
    <property type="match status" value="1"/>
</dbReference>
<reference evidence="6 7" key="1">
    <citation type="submission" date="2020-07" db="EMBL/GenBank/DDBJ databases">
        <title>Halieaceae bacterium, F7430, whole genome shotgun sequencing project.</title>
        <authorList>
            <person name="Jiang S."/>
            <person name="Liu Z.W."/>
            <person name="Du Z.J."/>
        </authorList>
    </citation>
    <scope>NUCLEOTIDE SEQUENCE [LARGE SCALE GENOMIC DNA]</scope>
    <source>
        <strain evidence="6 7">F7430</strain>
    </source>
</reference>
<evidence type="ECO:0000256" key="3">
    <source>
        <dbReference type="ARBA" id="ARBA00023139"/>
    </source>
</evidence>
<dbReference type="PROSITE" id="PS51257">
    <property type="entry name" value="PROKAR_LIPOPROTEIN"/>
    <property type="match status" value="1"/>
</dbReference>
<name>A0A7W2YHS2_9GAMM</name>
<dbReference type="RefSeq" id="WP_182168585.1">
    <property type="nucleotide sequence ID" value="NZ_JACFXU010000011.1"/>
</dbReference>
<feature type="domain" description="C-type lysozyme inhibitor" evidence="5">
    <location>
        <begin position="41"/>
        <end position="108"/>
    </location>
</feature>
<dbReference type="InterPro" id="IPR018660">
    <property type="entry name" value="MliC"/>
</dbReference>
<evidence type="ECO:0000256" key="2">
    <source>
        <dbReference type="ARBA" id="ARBA00023136"/>
    </source>
</evidence>
<dbReference type="AlphaFoldDB" id="A0A7W2YHS2"/>
<keyword evidence="3" id="KW-0564">Palmitate</keyword>
<evidence type="ECO:0000313" key="7">
    <source>
        <dbReference type="Proteomes" id="UP000539350"/>
    </source>
</evidence>
<gene>
    <name evidence="6" type="ORF">H2508_01180</name>
</gene>
<evidence type="ECO:0000256" key="4">
    <source>
        <dbReference type="ARBA" id="ARBA00023288"/>
    </source>
</evidence>
<protein>
    <submittedName>
        <fullName evidence="6">MliC family protein</fullName>
    </submittedName>
</protein>
<keyword evidence="4" id="KW-0449">Lipoprotein</keyword>
<keyword evidence="7" id="KW-1185">Reference proteome</keyword>
<evidence type="ECO:0000259" key="5">
    <source>
        <dbReference type="Pfam" id="PF09864"/>
    </source>
</evidence>
<accession>A0A7W2YHS2</accession>
<organism evidence="6 7">
    <name type="scientific">Sediminihaliea albiluteola</name>
    <dbReference type="NCBI Taxonomy" id="2758564"/>
    <lineage>
        <taxon>Bacteria</taxon>
        <taxon>Pseudomonadati</taxon>
        <taxon>Pseudomonadota</taxon>
        <taxon>Gammaproteobacteria</taxon>
        <taxon>Cellvibrionales</taxon>
        <taxon>Halieaceae</taxon>
        <taxon>Sediminihaliea</taxon>
    </lineage>
</organism>
<dbReference type="Gene3D" id="2.40.128.200">
    <property type="match status" value="1"/>
</dbReference>
<dbReference type="Proteomes" id="UP000539350">
    <property type="component" value="Unassembled WGS sequence"/>
</dbReference>
<dbReference type="InterPro" id="IPR036328">
    <property type="entry name" value="MliC_sf"/>
</dbReference>
<proteinExistence type="predicted"/>
<comment type="caution">
    <text evidence="6">The sequence shown here is derived from an EMBL/GenBank/DDBJ whole genome shotgun (WGS) entry which is preliminary data.</text>
</comment>
<dbReference type="SUPFAM" id="SSF141488">
    <property type="entry name" value="YdhA-like"/>
    <property type="match status" value="1"/>
</dbReference>
<keyword evidence="1" id="KW-0732">Signal</keyword>
<sequence length="120" mass="12720">MKNLISTAVMAAFITACGQSSDESNATSAAGSQFAPFSQSYSCESGQSLEAEYSSTETVVVHYQENTQEMKIAVSASGARYAGEDLEWWIKGSGKGSEGVLFDHQEDGTTGEIIDNCIAD</sequence>